<dbReference type="InterPro" id="IPR036412">
    <property type="entry name" value="HAD-like_sf"/>
</dbReference>
<dbReference type="Pfam" id="PF06941">
    <property type="entry name" value="NT5C"/>
    <property type="match status" value="1"/>
</dbReference>
<dbReference type="Gene3D" id="3.40.50.1000">
    <property type="entry name" value="HAD superfamily/HAD-like"/>
    <property type="match status" value="1"/>
</dbReference>
<dbReference type="Proteomes" id="UP001156318">
    <property type="component" value="Chromosome"/>
</dbReference>
<accession>A0ABY6JIB6</accession>
<dbReference type="RefSeq" id="WP_264386028.1">
    <property type="nucleotide sequence ID" value="NZ_CP074352.1"/>
</dbReference>
<dbReference type="SFLD" id="SFLDG01126">
    <property type="entry name" value="C1.2:_Nucleotidase_Like"/>
    <property type="match status" value="1"/>
</dbReference>
<organism evidence="3 4">
    <name type="scientific">Siccibacter colletis</name>
    <dbReference type="NCBI Taxonomy" id="1505757"/>
    <lineage>
        <taxon>Bacteria</taxon>
        <taxon>Pseudomonadati</taxon>
        <taxon>Pseudomonadota</taxon>
        <taxon>Gammaproteobacteria</taxon>
        <taxon>Enterobacterales</taxon>
        <taxon>Enterobacteriaceae</taxon>
        <taxon>Siccibacter</taxon>
    </lineage>
</organism>
<dbReference type="SFLD" id="SFLDS00003">
    <property type="entry name" value="Haloacid_Dehalogenase"/>
    <property type="match status" value="1"/>
</dbReference>
<protein>
    <submittedName>
        <fullName evidence="3">5'-3'-deoxyribonucleotidase</fullName>
    </submittedName>
</protein>
<evidence type="ECO:0000256" key="2">
    <source>
        <dbReference type="ARBA" id="ARBA00022723"/>
    </source>
</evidence>
<evidence type="ECO:0000256" key="1">
    <source>
        <dbReference type="ARBA" id="ARBA00009589"/>
    </source>
</evidence>
<keyword evidence="4" id="KW-1185">Reference proteome</keyword>
<dbReference type="SFLD" id="SFLDG01146">
    <property type="entry name" value="C1.2.2"/>
    <property type="match status" value="1"/>
</dbReference>
<gene>
    <name evidence="3" type="ORF">KFZ77_08820</name>
</gene>
<dbReference type="SUPFAM" id="SSF56784">
    <property type="entry name" value="HAD-like"/>
    <property type="match status" value="1"/>
</dbReference>
<dbReference type="PANTHER" id="PTHR16504">
    <property type="entry name" value="5'(3')-DEOXYRIBONUCLEOTIDASE"/>
    <property type="match status" value="1"/>
</dbReference>
<dbReference type="InterPro" id="IPR023214">
    <property type="entry name" value="HAD_sf"/>
</dbReference>
<comment type="similarity">
    <text evidence="1">Belongs to the 5'(3')-deoxyribonucleotidase family.</text>
</comment>
<keyword evidence="2" id="KW-0479">Metal-binding</keyword>
<dbReference type="EMBL" id="CP074352">
    <property type="protein sequence ID" value="UYU33585.1"/>
    <property type="molecule type" value="Genomic_DNA"/>
</dbReference>
<evidence type="ECO:0000313" key="3">
    <source>
        <dbReference type="EMBL" id="UYU33585.1"/>
    </source>
</evidence>
<reference evidence="3 4" key="1">
    <citation type="submission" date="2021-05" db="EMBL/GenBank/DDBJ databases">
        <title>Isolation, identification, and the growth promoting effects of Pantoea dispersa strain YSD J2 from the aboveground leaves of Cyperus esculentus L.Var. Sativus.</title>
        <authorList>
            <person name="Wang S."/>
            <person name="Tang X.M."/>
            <person name="Huang Y.N."/>
        </authorList>
    </citation>
    <scope>NUCLEOTIDE SEQUENCE [LARGE SCALE GENOMIC DNA]</scope>
    <source>
        <strain evidence="4">YSD YN2</strain>
    </source>
</reference>
<evidence type="ECO:0000313" key="4">
    <source>
        <dbReference type="Proteomes" id="UP001156318"/>
    </source>
</evidence>
<sequence>MTRIAIDMDEVIADFNSKLLPHINTRFNTHITLADLNGLTIQQLRPDIKEQIEAMIGEVDFFADLAVIPDSQRVIEKLTQKHEVLITTAAMEFPLSFDAKFRWLAAHFPFISPMNIVFCGNKSILNADYLIDDNARHFAHFRGEGILFSAPHNQNVTGFRRVNSWQEIDALFASDELLS</sequence>
<dbReference type="PANTHER" id="PTHR16504:SF4">
    <property type="entry name" value="5'(3')-DEOXYRIBONUCLEOTIDASE"/>
    <property type="match status" value="1"/>
</dbReference>
<dbReference type="Gene3D" id="1.10.40.40">
    <property type="entry name" value="Deoxyribonucleotidase, domain 2"/>
    <property type="match status" value="1"/>
</dbReference>
<dbReference type="InterPro" id="IPR010708">
    <property type="entry name" value="5'(3')-deoxyribonucleotidase"/>
</dbReference>
<proteinExistence type="inferred from homology"/>
<name>A0ABY6JIB6_9ENTR</name>